<keyword evidence="9 14" id="KW-0274">FAD</keyword>
<evidence type="ECO:0000256" key="3">
    <source>
        <dbReference type="ARBA" id="ARBA00022630"/>
    </source>
</evidence>
<keyword evidence="7 14" id="KW-0547">Nucleotide-binding</keyword>
<dbReference type="InterPro" id="IPR023465">
    <property type="entry name" value="Riboflavin_kinase_dom_sf"/>
</dbReference>
<dbReference type="Pfam" id="PF01687">
    <property type="entry name" value="Flavokinase"/>
    <property type="match status" value="1"/>
</dbReference>
<evidence type="ECO:0000256" key="12">
    <source>
        <dbReference type="ARBA" id="ARBA00047880"/>
    </source>
</evidence>
<keyword evidence="11" id="KW-0511">Multifunctional enzyme</keyword>
<dbReference type="EC" id="2.7.1.26" evidence="14"/>
<comment type="catalytic activity">
    <reaction evidence="13 14">
        <text>FMN + ATP + H(+) = FAD + diphosphate</text>
        <dbReference type="Rhea" id="RHEA:17237"/>
        <dbReference type="ChEBI" id="CHEBI:15378"/>
        <dbReference type="ChEBI" id="CHEBI:30616"/>
        <dbReference type="ChEBI" id="CHEBI:33019"/>
        <dbReference type="ChEBI" id="CHEBI:57692"/>
        <dbReference type="ChEBI" id="CHEBI:58210"/>
        <dbReference type="EC" id="2.7.7.2"/>
    </reaction>
</comment>
<dbReference type="SMART" id="SM00904">
    <property type="entry name" value="Flavokinase"/>
    <property type="match status" value="1"/>
</dbReference>
<dbReference type="InterPro" id="IPR004821">
    <property type="entry name" value="Cyt_trans-like"/>
</dbReference>
<dbReference type="RefSeq" id="WP_248834682.1">
    <property type="nucleotide sequence ID" value="NZ_JAJEQE010000004.1"/>
</dbReference>
<dbReference type="Gene3D" id="3.40.50.620">
    <property type="entry name" value="HUPs"/>
    <property type="match status" value="1"/>
</dbReference>
<dbReference type="Proteomes" id="UP001299235">
    <property type="component" value="Unassembled WGS sequence"/>
</dbReference>
<dbReference type="NCBIfam" id="TIGR00125">
    <property type="entry name" value="cyt_tran_rel"/>
    <property type="match status" value="1"/>
</dbReference>
<keyword evidence="6 14" id="KW-0548">Nucleotidyltransferase</keyword>
<gene>
    <name evidence="16" type="ORF">LKD42_02220</name>
</gene>
<keyword evidence="8 14" id="KW-0418">Kinase</keyword>
<comment type="pathway">
    <text evidence="2 14">Cofactor biosynthesis; FMN biosynthesis; FMN from riboflavin (ATP route): step 1/1.</text>
</comment>
<dbReference type="Pfam" id="PF06574">
    <property type="entry name" value="FAD_syn"/>
    <property type="match status" value="1"/>
</dbReference>
<dbReference type="SUPFAM" id="SSF82114">
    <property type="entry name" value="Riboflavin kinase-like"/>
    <property type="match status" value="1"/>
</dbReference>
<evidence type="ECO:0000256" key="14">
    <source>
        <dbReference type="PIRNR" id="PIRNR004491"/>
    </source>
</evidence>
<proteinExistence type="inferred from homology"/>
<dbReference type="CDD" id="cd02064">
    <property type="entry name" value="FAD_synthetase_N"/>
    <property type="match status" value="1"/>
</dbReference>
<dbReference type="NCBIfam" id="NF004162">
    <property type="entry name" value="PRK05627.1-5"/>
    <property type="match status" value="1"/>
</dbReference>
<evidence type="ECO:0000256" key="9">
    <source>
        <dbReference type="ARBA" id="ARBA00022827"/>
    </source>
</evidence>
<dbReference type="EMBL" id="JAJEQE010000004">
    <property type="protein sequence ID" value="MCC2148074.1"/>
    <property type="molecule type" value="Genomic_DNA"/>
</dbReference>
<keyword evidence="17" id="KW-1185">Reference proteome</keyword>
<dbReference type="SUPFAM" id="SSF52374">
    <property type="entry name" value="Nucleotidylyl transferase"/>
    <property type="match status" value="1"/>
</dbReference>
<dbReference type="GO" id="GO:0008531">
    <property type="term" value="F:riboflavin kinase activity"/>
    <property type="evidence" value="ECO:0007669"/>
    <property type="project" value="UniProtKB-EC"/>
</dbReference>
<dbReference type="InterPro" id="IPR015865">
    <property type="entry name" value="Riboflavin_kinase_bac/euk"/>
</dbReference>
<dbReference type="PANTHER" id="PTHR22749:SF6">
    <property type="entry name" value="RIBOFLAVIN KINASE"/>
    <property type="match status" value="1"/>
</dbReference>
<sequence length="296" mass="34003">MEYMKGIDGLYIQEETAVTLGKFDGVHRGHQKLLSRILEKKNLKSVMFTINGRKSGFVLTDEEKRFMLEKTGLSYLIDCPFIPSVSGMEAEDFVREILVNRLHAKSIVVGKDFHFGYKRGGDATLLLWLQKKYGFQVEVVEKEQYKGRDISSTYVKEALEAGNMELVNDLLGYRYFISGEVLHGRRIGRTLGMPTTNLVPSTKKLLPPNGVYLSRTRIGEQAYYGVTNIGYKPTIGETFRGVETYLFDFDGDLYGENIDVELWKFKRPEMKFDSVEHLKNQMQADIAFGKEYFFEK</sequence>
<feature type="domain" description="Riboflavin kinase" evidence="15">
    <location>
        <begin position="170"/>
        <end position="294"/>
    </location>
</feature>
<protein>
    <recommendedName>
        <fullName evidence="14">Riboflavin biosynthesis protein</fullName>
    </recommendedName>
    <domain>
        <recommendedName>
            <fullName evidence="14">Riboflavin kinase</fullName>
            <ecNumber evidence="14">2.7.1.26</ecNumber>
        </recommendedName>
        <alternativeName>
            <fullName evidence="14">Flavokinase</fullName>
        </alternativeName>
    </domain>
    <domain>
        <recommendedName>
            <fullName evidence="14">FMN adenylyltransferase</fullName>
            <ecNumber evidence="14">2.7.7.2</ecNumber>
        </recommendedName>
        <alternativeName>
            <fullName evidence="14">FAD pyrophosphorylase</fullName>
        </alternativeName>
        <alternativeName>
            <fullName evidence="14">FAD synthase</fullName>
        </alternativeName>
    </domain>
</protein>
<reference evidence="16 17" key="1">
    <citation type="submission" date="2021-10" db="EMBL/GenBank/DDBJ databases">
        <title>Anaerobic single-cell dispensing facilitates the cultivation of human gut bacteria.</title>
        <authorList>
            <person name="Afrizal A."/>
        </authorList>
    </citation>
    <scope>NUCLEOTIDE SEQUENCE [LARGE SCALE GENOMIC DNA]</scope>
    <source>
        <strain evidence="16 17">CLA-AA-H246</strain>
    </source>
</reference>
<keyword evidence="3 14" id="KW-0285">Flavoprotein</keyword>
<dbReference type="InterPro" id="IPR015864">
    <property type="entry name" value="FAD_synthase"/>
</dbReference>
<dbReference type="GO" id="GO:0003919">
    <property type="term" value="F:FMN adenylyltransferase activity"/>
    <property type="evidence" value="ECO:0007669"/>
    <property type="project" value="UniProtKB-EC"/>
</dbReference>
<dbReference type="PANTHER" id="PTHR22749">
    <property type="entry name" value="RIBOFLAVIN KINASE/FMN ADENYLYLTRANSFERASE"/>
    <property type="match status" value="1"/>
</dbReference>
<evidence type="ECO:0000256" key="5">
    <source>
        <dbReference type="ARBA" id="ARBA00022679"/>
    </source>
</evidence>
<evidence type="ECO:0000256" key="2">
    <source>
        <dbReference type="ARBA" id="ARBA00005201"/>
    </source>
</evidence>
<evidence type="ECO:0000256" key="13">
    <source>
        <dbReference type="ARBA" id="ARBA00049494"/>
    </source>
</evidence>
<comment type="similarity">
    <text evidence="14">Belongs to the ribF family.</text>
</comment>
<dbReference type="PIRSF" id="PIRSF004491">
    <property type="entry name" value="FAD_Synth"/>
    <property type="match status" value="1"/>
</dbReference>
<evidence type="ECO:0000256" key="8">
    <source>
        <dbReference type="ARBA" id="ARBA00022777"/>
    </source>
</evidence>
<keyword evidence="4 14" id="KW-0288">FMN</keyword>
<evidence type="ECO:0000256" key="10">
    <source>
        <dbReference type="ARBA" id="ARBA00022840"/>
    </source>
</evidence>
<dbReference type="InterPro" id="IPR023468">
    <property type="entry name" value="Riboflavin_kinase"/>
</dbReference>
<evidence type="ECO:0000313" key="17">
    <source>
        <dbReference type="Proteomes" id="UP001299235"/>
    </source>
</evidence>
<organism evidence="16 17">
    <name type="scientific">Hominisplanchenecus faecis</name>
    <dbReference type="NCBI Taxonomy" id="2885351"/>
    <lineage>
        <taxon>Bacteria</taxon>
        <taxon>Bacillati</taxon>
        <taxon>Bacillota</taxon>
        <taxon>Clostridia</taxon>
        <taxon>Lachnospirales</taxon>
        <taxon>Lachnospiraceae</taxon>
        <taxon>Hominisplanchenecus</taxon>
    </lineage>
</organism>
<evidence type="ECO:0000259" key="15">
    <source>
        <dbReference type="SMART" id="SM00904"/>
    </source>
</evidence>
<dbReference type="EC" id="2.7.7.2" evidence="14"/>
<comment type="catalytic activity">
    <reaction evidence="12 14">
        <text>riboflavin + ATP = FMN + ADP + H(+)</text>
        <dbReference type="Rhea" id="RHEA:14357"/>
        <dbReference type="ChEBI" id="CHEBI:15378"/>
        <dbReference type="ChEBI" id="CHEBI:30616"/>
        <dbReference type="ChEBI" id="CHEBI:57986"/>
        <dbReference type="ChEBI" id="CHEBI:58210"/>
        <dbReference type="ChEBI" id="CHEBI:456216"/>
        <dbReference type="EC" id="2.7.1.26"/>
    </reaction>
</comment>
<dbReference type="InterPro" id="IPR002606">
    <property type="entry name" value="Riboflavin_kinase_bac"/>
</dbReference>
<comment type="caution">
    <text evidence="16">The sequence shown here is derived from an EMBL/GenBank/DDBJ whole genome shotgun (WGS) entry which is preliminary data.</text>
</comment>
<keyword evidence="5 14" id="KW-0808">Transferase</keyword>
<keyword evidence="10 14" id="KW-0067">ATP-binding</keyword>
<evidence type="ECO:0000256" key="1">
    <source>
        <dbReference type="ARBA" id="ARBA00004726"/>
    </source>
</evidence>
<accession>A0ABS8ESX3</accession>
<evidence type="ECO:0000256" key="7">
    <source>
        <dbReference type="ARBA" id="ARBA00022741"/>
    </source>
</evidence>
<name>A0ABS8ESX3_9FIRM</name>
<dbReference type="InterPro" id="IPR014729">
    <property type="entry name" value="Rossmann-like_a/b/a_fold"/>
</dbReference>
<evidence type="ECO:0000256" key="6">
    <source>
        <dbReference type="ARBA" id="ARBA00022695"/>
    </source>
</evidence>
<evidence type="ECO:0000313" key="16">
    <source>
        <dbReference type="EMBL" id="MCC2148074.1"/>
    </source>
</evidence>
<dbReference type="Gene3D" id="2.40.30.30">
    <property type="entry name" value="Riboflavin kinase-like"/>
    <property type="match status" value="1"/>
</dbReference>
<comment type="pathway">
    <text evidence="1 14">Cofactor biosynthesis; FAD biosynthesis; FAD from FMN: step 1/1.</text>
</comment>
<evidence type="ECO:0000256" key="11">
    <source>
        <dbReference type="ARBA" id="ARBA00023268"/>
    </source>
</evidence>
<evidence type="ECO:0000256" key="4">
    <source>
        <dbReference type="ARBA" id="ARBA00022643"/>
    </source>
</evidence>
<dbReference type="NCBIfam" id="TIGR00083">
    <property type="entry name" value="ribF"/>
    <property type="match status" value="1"/>
</dbReference>